<reference evidence="1 2" key="1">
    <citation type="journal article" date="2019" name="Philos. Trans. R. Soc. Lond., B, Biol. Sci.">
        <title>Ant behaviour and brain gene expression of defending hosts depend on the ecological success of the intruding social parasite.</title>
        <authorList>
            <person name="Kaur R."/>
            <person name="Stoldt M."/>
            <person name="Jongepier E."/>
            <person name="Feldmeyer B."/>
            <person name="Menzel F."/>
            <person name="Bornberg-Bauer E."/>
            <person name="Foitzik S."/>
        </authorList>
    </citation>
    <scope>NUCLEOTIDE SEQUENCE [LARGE SCALE GENOMIC DNA]</scope>
    <source>
        <tissue evidence="1">Whole body</tissue>
    </source>
</reference>
<name>A0A4S2KT67_9HYME</name>
<evidence type="ECO:0000313" key="1">
    <source>
        <dbReference type="EMBL" id="TGZ51208.1"/>
    </source>
</evidence>
<comment type="caution">
    <text evidence="1">The sequence shown here is derived from an EMBL/GenBank/DDBJ whole genome shotgun (WGS) entry which is preliminary data.</text>
</comment>
<evidence type="ECO:0000313" key="2">
    <source>
        <dbReference type="Proteomes" id="UP000310200"/>
    </source>
</evidence>
<proteinExistence type="predicted"/>
<protein>
    <submittedName>
        <fullName evidence="1">Uncharacterized protein</fullName>
    </submittedName>
</protein>
<feature type="non-terminal residue" evidence="1">
    <location>
        <position position="191"/>
    </location>
</feature>
<organism evidence="1 2">
    <name type="scientific">Temnothorax longispinosus</name>
    <dbReference type="NCBI Taxonomy" id="300112"/>
    <lineage>
        <taxon>Eukaryota</taxon>
        <taxon>Metazoa</taxon>
        <taxon>Ecdysozoa</taxon>
        <taxon>Arthropoda</taxon>
        <taxon>Hexapoda</taxon>
        <taxon>Insecta</taxon>
        <taxon>Pterygota</taxon>
        <taxon>Neoptera</taxon>
        <taxon>Endopterygota</taxon>
        <taxon>Hymenoptera</taxon>
        <taxon>Apocrita</taxon>
        <taxon>Aculeata</taxon>
        <taxon>Formicoidea</taxon>
        <taxon>Formicidae</taxon>
        <taxon>Myrmicinae</taxon>
        <taxon>Temnothorax</taxon>
    </lineage>
</organism>
<dbReference type="EMBL" id="QBLH01001744">
    <property type="protein sequence ID" value="TGZ51208.1"/>
    <property type="molecule type" value="Genomic_DNA"/>
</dbReference>
<dbReference type="Proteomes" id="UP000310200">
    <property type="component" value="Unassembled WGS sequence"/>
</dbReference>
<keyword evidence="2" id="KW-1185">Reference proteome</keyword>
<gene>
    <name evidence="1" type="ORF">DBV15_03174</name>
</gene>
<sequence>MHPRRRRRHLGAFHERPGGHLLNDRLSVSRRIIVRSGAKKRCTAAVLVIALPTLRASRRVRNRLGLTSTPRSDVRLPAKPGLISSALYIDSRPMLLFLPGINSPLYTRIVRRNVIGSRPDAMNVTDVIILLTFVISSDDIVPEEVFETLVAGSTWMGCGTIPWRWTSAIRLDEARRIKRSRRYNIELPIPP</sequence>
<accession>A0A4S2KT67</accession>
<dbReference type="AlphaFoldDB" id="A0A4S2KT67"/>